<dbReference type="InterPro" id="IPR001538">
    <property type="entry name" value="Man6P_isomerase-2_C"/>
</dbReference>
<accession>A0A235F8T1</accession>
<gene>
    <name evidence="3" type="ORF">CGZ90_13715</name>
</gene>
<keyword evidence="3" id="KW-0808">Transferase</keyword>
<dbReference type="OrthoDB" id="9806359at2"/>
<dbReference type="GO" id="GO:0009298">
    <property type="term" value="P:GDP-mannose biosynthetic process"/>
    <property type="evidence" value="ECO:0007669"/>
    <property type="project" value="TreeGrafter"/>
</dbReference>
<proteinExistence type="predicted"/>
<dbReference type="PANTHER" id="PTHR46390:SF1">
    <property type="entry name" value="MANNOSE-1-PHOSPHATE GUANYLYLTRANSFERASE"/>
    <property type="match status" value="1"/>
</dbReference>
<dbReference type="Pfam" id="PF01050">
    <property type="entry name" value="MannoseP_isomer"/>
    <property type="match status" value="1"/>
</dbReference>
<dbReference type="GO" id="GO:0005976">
    <property type="term" value="P:polysaccharide metabolic process"/>
    <property type="evidence" value="ECO:0007669"/>
    <property type="project" value="InterPro"/>
</dbReference>
<dbReference type="AlphaFoldDB" id="A0A235F8T1"/>
<keyword evidence="4" id="KW-1185">Reference proteome</keyword>
<dbReference type="Pfam" id="PF00483">
    <property type="entry name" value="NTP_transferase"/>
    <property type="match status" value="1"/>
</dbReference>
<protein>
    <submittedName>
        <fullName evidence="3">Mannose-1-phosphate guanylyltransferase</fullName>
    </submittedName>
</protein>
<dbReference type="EMBL" id="NOII01000003">
    <property type="protein sequence ID" value="OYD57716.1"/>
    <property type="molecule type" value="Genomic_DNA"/>
</dbReference>
<reference evidence="3 4" key="1">
    <citation type="submission" date="2017-07" db="EMBL/GenBank/DDBJ databases">
        <title>Fictibacillus sp. nov. GDSW-R2A3 Genome sequencing and assembly.</title>
        <authorList>
            <person name="Mayilraj S."/>
        </authorList>
    </citation>
    <scope>NUCLEOTIDE SEQUENCE [LARGE SCALE GENOMIC DNA]</scope>
    <source>
        <strain evidence="3 4">GDSW-R2A3</strain>
    </source>
</reference>
<dbReference type="SUPFAM" id="SSF53448">
    <property type="entry name" value="Nucleotide-diphospho-sugar transferases"/>
    <property type="match status" value="1"/>
</dbReference>
<name>A0A235F8T1_9BACL</name>
<feature type="domain" description="Nucleotidyl transferase" evidence="1">
    <location>
        <begin position="4"/>
        <end position="267"/>
    </location>
</feature>
<sequence length="461" mass="51769">MKLVLLSGGSGKRLWPLSNDARSKQFLKVLENDFGEKESMVQRVWGQLSAAGLTSSTVIATSKAQVDMISSQLGKHSGVVVEPERRDTFPAIALAASYLYSEMMADPNEVMAVLPVDPYVETAFFHKIKELEQVIHESHANIALLGVKPTYPSEKYGYIVPDNGEHETWMNVASFTEKPSTQQAEKLMNNNALWNCGVFAFRLGYILSLLAKKGFPMQYSELLPRYSELPDISFDYEVVEKEEHVVAVMYKGYWKDLGTWNTLTDEMKGNKLGAGMLSDDCVNTHLINELDIPVTVIGASNLVIAASPDGILVSDKEKSHYVKTLAKDLGHRPMYEERRWGWYKVLDFLKVEKDAEVLTKRIGVTAGQNLSYQTHDYRSEVWTIIKGIGEFALNDEIFQVKPGDVLQIPAGAKHGIRAITDMEIIEVQTGSQLIEEDIVRIYMSWDEVERHCRGKKPAVSL</sequence>
<evidence type="ECO:0000313" key="3">
    <source>
        <dbReference type="EMBL" id="OYD57716.1"/>
    </source>
</evidence>
<comment type="caution">
    <text evidence="3">The sequence shown here is derived from an EMBL/GenBank/DDBJ whole genome shotgun (WGS) entry which is preliminary data.</text>
</comment>
<dbReference type="PANTHER" id="PTHR46390">
    <property type="entry name" value="MANNOSE-1-PHOSPHATE GUANYLYLTRANSFERASE"/>
    <property type="match status" value="1"/>
</dbReference>
<dbReference type="InterPro" id="IPR051161">
    <property type="entry name" value="Mannose-6P_isomerase_type2"/>
</dbReference>
<keyword evidence="3" id="KW-0548">Nucleotidyltransferase</keyword>
<evidence type="ECO:0000259" key="1">
    <source>
        <dbReference type="Pfam" id="PF00483"/>
    </source>
</evidence>
<dbReference type="InterPro" id="IPR005835">
    <property type="entry name" value="NTP_transferase_dom"/>
</dbReference>
<evidence type="ECO:0000259" key="2">
    <source>
        <dbReference type="Pfam" id="PF01050"/>
    </source>
</evidence>
<dbReference type="Gene3D" id="3.90.550.10">
    <property type="entry name" value="Spore Coat Polysaccharide Biosynthesis Protein SpsA, Chain A"/>
    <property type="match status" value="1"/>
</dbReference>
<dbReference type="InterPro" id="IPR014710">
    <property type="entry name" value="RmlC-like_jellyroll"/>
</dbReference>
<dbReference type="RefSeq" id="WP_094253067.1">
    <property type="nucleotide sequence ID" value="NZ_JBHLXL010000001.1"/>
</dbReference>
<dbReference type="CDD" id="cd02213">
    <property type="entry name" value="cupin_PMI_typeII_C"/>
    <property type="match status" value="1"/>
</dbReference>
<dbReference type="SUPFAM" id="SSF51182">
    <property type="entry name" value="RmlC-like cupins"/>
    <property type="match status" value="1"/>
</dbReference>
<dbReference type="InterPro" id="IPR029044">
    <property type="entry name" value="Nucleotide-diphossugar_trans"/>
</dbReference>
<feature type="domain" description="Mannose-6-phosphate isomerase type II C-terminal" evidence="2">
    <location>
        <begin position="338"/>
        <end position="441"/>
    </location>
</feature>
<dbReference type="InterPro" id="IPR011051">
    <property type="entry name" value="RmlC_Cupin_sf"/>
</dbReference>
<organism evidence="3 4">
    <name type="scientific">Fictibacillus aquaticus</name>
    <dbReference type="NCBI Taxonomy" id="2021314"/>
    <lineage>
        <taxon>Bacteria</taxon>
        <taxon>Bacillati</taxon>
        <taxon>Bacillota</taxon>
        <taxon>Bacilli</taxon>
        <taxon>Bacillales</taxon>
        <taxon>Fictibacillaceae</taxon>
        <taxon>Fictibacillus</taxon>
    </lineage>
</organism>
<dbReference type="GO" id="GO:0004475">
    <property type="term" value="F:mannose-1-phosphate guanylyltransferase (GTP) activity"/>
    <property type="evidence" value="ECO:0007669"/>
    <property type="project" value="TreeGrafter"/>
</dbReference>
<dbReference type="Proteomes" id="UP000215059">
    <property type="component" value="Unassembled WGS sequence"/>
</dbReference>
<dbReference type="Gene3D" id="2.60.120.10">
    <property type="entry name" value="Jelly Rolls"/>
    <property type="match status" value="1"/>
</dbReference>
<evidence type="ECO:0000313" key="4">
    <source>
        <dbReference type="Proteomes" id="UP000215059"/>
    </source>
</evidence>